<feature type="non-terminal residue" evidence="1">
    <location>
        <position position="1"/>
    </location>
</feature>
<evidence type="ECO:0000313" key="1">
    <source>
        <dbReference type="EMBL" id="KYN33182.1"/>
    </source>
</evidence>
<name>A0A195EZ49_9HYME</name>
<dbReference type="Proteomes" id="UP000078541">
    <property type="component" value="Unassembled WGS sequence"/>
</dbReference>
<proteinExistence type="predicted"/>
<sequence length="100" mass="11271">NIGKAVPLNALNVIFSRRKTKRGTIKRSYGIIFIWALYSLPERFKSCNACSVLTVTRHAVASCPDCPEVLERFVDYLERAREQPWSDPESTIVGVSSARL</sequence>
<keyword evidence="2" id="KW-1185">Reference proteome</keyword>
<protein>
    <submittedName>
        <fullName evidence="1">Uncharacterized protein</fullName>
    </submittedName>
</protein>
<reference evidence="1 2" key="1">
    <citation type="submission" date="2016-03" db="EMBL/GenBank/DDBJ databases">
        <title>Trachymyrmex septentrionalis WGS genome.</title>
        <authorList>
            <person name="Nygaard S."/>
            <person name="Hu H."/>
            <person name="Boomsma J."/>
            <person name="Zhang G."/>
        </authorList>
    </citation>
    <scope>NUCLEOTIDE SEQUENCE [LARGE SCALE GENOMIC DNA]</scope>
    <source>
        <strain evidence="1">Tsep2-gDNA-1</strain>
        <tissue evidence="1">Whole body</tissue>
    </source>
</reference>
<evidence type="ECO:0000313" key="2">
    <source>
        <dbReference type="Proteomes" id="UP000078541"/>
    </source>
</evidence>
<dbReference type="EMBL" id="KQ981909">
    <property type="protein sequence ID" value="KYN33182.1"/>
    <property type="molecule type" value="Genomic_DNA"/>
</dbReference>
<organism evidence="1 2">
    <name type="scientific">Trachymyrmex septentrionalis</name>
    <dbReference type="NCBI Taxonomy" id="34720"/>
    <lineage>
        <taxon>Eukaryota</taxon>
        <taxon>Metazoa</taxon>
        <taxon>Ecdysozoa</taxon>
        <taxon>Arthropoda</taxon>
        <taxon>Hexapoda</taxon>
        <taxon>Insecta</taxon>
        <taxon>Pterygota</taxon>
        <taxon>Neoptera</taxon>
        <taxon>Endopterygota</taxon>
        <taxon>Hymenoptera</taxon>
        <taxon>Apocrita</taxon>
        <taxon>Aculeata</taxon>
        <taxon>Formicoidea</taxon>
        <taxon>Formicidae</taxon>
        <taxon>Myrmicinae</taxon>
        <taxon>Trachymyrmex</taxon>
    </lineage>
</organism>
<dbReference type="AlphaFoldDB" id="A0A195EZ49"/>
<gene>
    <name evidence="1" type="ORF">ALC56_12515</name>
</gene>
<accession>A0A195EZ49</accession>